<protein>
    <submittedName>
        <fullName evidence="3">MerR family transcriptional regulator</fullName>
    </submittedName>
</protein>
<dbReference type="AlphaFoldDB" id="A0A829W1C3"/>
<reference evidence="2 4" key="1">
    <citation type="submission" date="2019-06" db="EMBL/GenBank/DDBJ databases">
        <title>Draft genome sequence of [Clostridium] clostridioforme NBRC 113352.</title>
        <authorList>
            <person name="Miura T."/>
            <person name="Furukawa M."/>
            <person name="Shimamura M."/>
            <person name="Ohyama Y."/>
            <person name="Yamazoe A."/>
            <person name="Kawasaki H."/>
        </authorList>
    </citation>
    <scope>NUCLEOTIDE SEQUENCE [LARGE SCALE GENOMIC DNA]</scope>
    <source>
        <strain evidence="2 4">NBRC 113352</strain>
    </source>
</reference>
<reference evidence="3" key="3">
    <citation type="submission" date="2020-02" db="EMBL/GenBank/DDBJ databases">
        <authorList>
            <person name="Littmann E."/>
            <person name="Sorbara M."/>
        </authorList>
    </citation>
    <scope>NUCLEOTIDE SEQUENCE</scope>
    <source>
        <strain evidence="3">MSK.2.26</strain>
    </source>
</reference>
<accession>A0A829W1C3</accession>
<dbReference type="EMBL" id="JAAISW010000025">
    <property type="protein sequence ID" value="NSJ44911.1"/>
    <property type="molecule type" value="Genomic_DNA"/>
</dbReference>
<evidence type="ECO:0000259" key="1">
    <source>
        <dbReference type="PROSITE" id="PS50937"/>
    </source>
</evidence>
<evidence type="ECO:0000313" key="3">
    <source>
        <dbReference type="EMBL" id="NSJ44911.1"/>
    </source>
</evidence>
<dbReference type="PROSITE" id="PS50937">
    <property type="entry name" value="HTH_MERR_2"/>
    <property type="match status" value="1"/>
</dbReference>
<dbReference type="Proteomes" id="UP000719916">
    <property type="component" value="Unassembled WGS sequence"/>
</dbReference>
<evidence type="ECO:0000313" key="4">
    <source>
        <dbReference type="Proteomes" id="UP000315200"/>
    </source>
</evidence>
<dbReference type="GO" id="GO:0003677">
    <property type="term" value="F:DNA binding"/>
    <property type="evidence" value="ECO:0007669"/>
    <property type="project" value="InterPro"/>
</dbReference>
<feature type="domain" description="HTH merR-type" evidence="1">
    <location>
        <begin position="1"/>
        <end position="68"/>
    </location>
</feature>
<dbReference type="Gene3D" id="1.10.1660.10">
    <property type="match status" value="1"/>
</dbReference>
<dbReference type="RefSeq" id="WP_002585188.1">
    <property type="nucleotide sequence ID" value="NZ_BJLB01000001.1"/>
</dbReference>
<dbReference type="InterPro" id="IPR009061">
    <property type="entry name" value="DNA-bd_dom_put_sf"/>
</dbReference>
<gene>
    <name evidence="2" type="ORF">Ccl03g_17400</name>
    <name evidence="3" type="ORF">G5B26_15235</name>
</gene>
<sequence length="122" mass="14502">MTIEEASRRYQVPLETLQEYERFGLCSSVKKIMGVWQYDDEDLERMSMIMTLHEVGFESQKVETYMQLLLDGSHTVAQRLEMLNARRKAALEEIHLRENQLRQLDYLRHKLQKVKQVVSSNL</sequence>
<dbReference type="Proteomes" id="UP000315200">
    <property type="component" value="Unassembled WGS sequence"/>
</dbReference>
<dbReference type="GO" id="GO:0006355">
    <property type="term" value="P:regulation of DNA-templated transcription"/>
    <property type="evidence" value="ECO:0007669"/>
    <property type="project" value="InterPro"/>
</dbReference>
<proteinExistence type="predicted"/>
<comment type="caution">
    <text evidence="2">The sequence shown here is derived from an EMBL/GenBank/DDBJ whole genome shotgun (WGS) entry which is preliminary data.</text>
</comment>
<name>A0A829W1C3_9FIRM</name>
<dbReference type="SUPFAM" id="SSF46955">
    <property type="entry name" value="Putative DNA-binding domain"/>
    <property type="match status" value="1"/>
</dbReference>
<evidence type="ECO:0000313" key="2">
    <source>
        <dbReference type="EMBL" id="GEA36027.1"/>
    </source>
</evidence>
<evidence type="ECO:0000313" key="5">
    <source>
        <dbReference type="Proteomes" id="UP000719916"/>
    </source>
</evidence>
<dbReference type="Pfam" id="PF13411">
    <property type="entry name" value="MerR_1"/>
    <property type="match status" value="1"/>
</dbReference>
<organism evidence="2 4">
    <name type="scientific">Enterocloster clostridioformis</name>
    <dbReference type="NCBI Taxonomy" id="1531"/>
    <lineage>
        <taxon>Bacteria</taxon>
        <taxon>Bacillati</taxon>
        <taxon>Bacillota</taxon>
        <taxon>Clostridia</taxon>
        <taxon>Lachnospirales</taxon>
        <taxon>Lachnospiraceae</taxon>
        <taxon>Enterocloster</taxon>
    </lineage>
</organism>
<dbReference type="EMBL" id="BJLB01000001">
    <property type="protein sequence ID" value="GEA36027.1"/>
    <property type="molecule type" value="Genomic_DNA"/>
</dbReference>
<dbReference type="InterPro" id="IPR000551">
    <property type="entry name" value="MerR-type_HTH_dom"/>
</dbReference>
<reference evidence="3 5" key="2">
    <citation type="journal article" date="2020" name="Cell Host Microbe">
        <title>Functional and Genomic Variation between Human-Derived Isolates of Lachnospiraceae Reveals Inter- and Intra-Species Diversity.</title>
        <authorList>
            <person name="Sorbara M.T."/>
            <person name="Littmann E.R."/>
            <person name="Fontana E."/>
            <person name="Moody T.U."/>
            <person name="Kohout C.E."/>
            <person name="Gjonbalaj M."/>
            <person name="Eaton V."/>
            <person name="Seok R."/>
            <person name="Leiner I.M."/>
            <person name="Pamer E.G."/>
        </authorList>
    </citation>
    <scope>NUCLEOTIDE SEQUENCE [LARGE SCALE GENOMIC DNA]</scope>
    <source>
        <strain evidence="3 5">MSK.2.26</strain>
    </source>
</reference>